<protein>
    <submittedName>
        <fullName evidence="4">NAD dependent epimerase/dehydratase family protein</fullName>
    </submittedName>
</protein>
<comment type="subcellular location">
    <subcellularLocation>
        <location evidence="1">Membrane</location>
    </subcellularLocation>
</comment>
<dbReference type="InterPro" id="IPR036291">
    <property type="entry name" value="NAD(P)-bd_dom_sf"/>
</dbReference>
<dbReference type="STRING" id="1121421.SAMN02745123_03330"/>
<dbReference type="GO" id="GO:0016020">
    <property type="term" value="C:membrane"/>
    <property type="evidence" value="ECO:0007669"/>
    <property type="project" value="UniProtKB-SubCell"/>
</dbReference>
<gene>
    <name evidence="4" type="ORF">SAMN02745123_03330</name>
</gene>
<dbReference type="RefSeq" id="WP_084082468.1">
    <property type="nucleotide sequence ID" value="NZ_FRAR01000026.1"/>
</dbReference>
<name>A0A1M6VSR3_9FIRM</name>
<keyword evidence="5" id="KW-1185">Reference proteome</keyword>
<dbReference type="AlphaFoldDB" id="A0A1M6VSR3"/>
<keyword evidence="2" id="KW-0472">Membrane</keyword>
<evidence type="ECO:0000313" key="5">
    <source>
        <dbReference type="Proteomes" id="UP000183997"/>
    </source>
</evidence>
<dbReference type="OrthoDB" id="9798632at2"/>
<dbReference type="Proteomes" id="UP000183997">
    <property type="component" value="Unassembled WGS sequence"/>
</dbReference>
<dbReference type="PANTHER" id="PTHR14097">
    <property type="entry name" value="OXIDOREDUCTASE HTATIP2"/>
    <property type="match status" value="1"/>
</dbReference>
<evidence type="ECO:0000313" key="4">
    <source>
        <dbReference type="EMBL" id="SHK84441.1"/>
    </source>
</evidence>
<dbReference type="Gene3D" id="3.40.50.720">
    <property type="entry name" value="NAD(P)-binding Rossmann-like Domain"/>
    <property type="match status" value="1"/>
</dbReference>
<sequence length="220" mass="25063">MKERTALIAGATGLVGNELLQILLQEKEYERVYAIVRKSLMLKHPKLIEIVCDFDRLEEVKEYFAVDDVFCCLGTTIKKAKTREAMYKVDVEYPVTLAKLAKAQGACHFLIISSVNANVESFIWYPKMKGQLEEQIKNIPFATTSILRPSLLLGMRKEFRFFEGIAIKVVRGLSILLRRSLPSQMGIEAKIVAQAMYQIAQMNKPGVRIYSPKQMEDIIK</sequence>
<accession>A0A1M6VSR3</accession>
<evidence type="ECO:0000259" key="3">
    <source>
        <dbReference type="Pfam" id="PF01370"/>
    </source>
</evidence>
<reference evidence="5" key="1">
    <citation type="submission" date="2016-11" db="EMBL/GenBank/DDBJ databases">
        <authorList>
            <person name="Varghese N."/>
            <person name="Submissions S."/>
        </authorList>
    </citation>
    <scope>NUCLEOTIDE SEQUENCE [LARGE SCALE GENOMIC DNA]</scope>
    <source>
        <strain evidence="5">DSM 10349</strain>
    </source>
</reference>
<proteinExistence type="predicted"/>
<dbReference type="Pfam" id="PF01370">
    <property type="entry name" value="Epimerase"/>
    <property type="match status" value="1"/>
</dbReference>
<evidence type="ECO:0000256" key="2">
    <source>
        <dbReference type="ARBA" id="ARBA00023136"/>
    </source>
</evidence>
<organism evidence="4 5">
    <name type="scientific">Desulforamulus aeronauticus DSM 10349</name>
    <dbReference type="NCBI Taxonomy" id="1121421"/>
    <lineage>
        <taxon>Bacteria</taxon>
        <taxon>Bacillati</taxon>
        <taxon>Bacillota</taxon>
        <taxon>Clostridia</taxon>
        <taxon>Eubacteriales</taxon>
        <taxon>Peptococcaceae</taxon>
        <taxon>Desulforamulus</taxon>
    </lineage>
</organism>
<evidence type="ECO:0000256" key="1">
    <source>
        <dbReference type="ARBA" id="ARBA00004370"/>
    </source>
</evidence>
<dbReference type="InterPro" id="IPR001509">
    <property type="entry name" value="Epimerase_deHydtase"/>
</dbReference>
<dbReference type="EMBL" id="FRAR01000026">
    <property type="protein sequence ID" value="SHK84441.1"/>
    <property type="molecule type" value="Genomic_DNA"/>
</dbReference>
<dbReference type="SUPFAM" id="SSF51735">
    <property type="entry name" value="NAD(P)-binding Rossmann-fold domains"/>
    <property type="match status" value="1"/>
</dbReference>
<feature type="domain" description="NAD-dependent epimerase/dehydratase" evidence="3">
    <location>
        <begin position="6"/>
        <end position="145"/>
    </location>
</feature>
<dbReference type="PANTHER" id="PTHR14097:SF7">
    <property type="entry name" value="OXIDOREDUCTASE HTATIP2"/>
    <property type="match status" value="1"/>
</dbReference>